<evidence type="ECO:0000313" key="11">
    <source>
        <dbReference type="EMBL" id="EKP94683.1"/>
    </source>
</evidence>
<evidence type="ECO:0000256" key="7">
    <source>
        <dbReference type="ARBA" id="ARBA00022842"/>
    </source>
</evidence>
<evidence type="ECO:0000313" key="12">
    <source>
        <dbReference type="Proteomes" id="UP000005710"/>
    </source>
</evidence>
<keyword evidence="7" id="KW-0460">Magnesium</keyword>
<organism evidence="11 12">
    <name type="scientific">Thermaerobacter subterraneus DSM 13965</name>
    <dbReference type="NCBI Taxonomy" id="867903"/>
    <lineage>
        <taxon>Bacteria</taxon>
        <taxon>Bacillati</taxon>
        <taxon>Bacillota</taxon>
        <taxon>Clostridia</taxon>
        <taxon>Eubacteriales</taxon>
        <taxon>Clostridiales Family XVII. Incertae Sedis</taxon>
        <taxon>Thermaerobacter</taxon>
    </lineage>
</organism>
<evidence type="ECO:0000256" key="2">
    <source>
        <dbReference type="ARBA" id="ARBA00022679"/>
    </source>
</evidence>
<dbReference type="Proteomes" id="UP000005710">
    <property type="component" value="Unassembled WGS sequence"/>
</dbReference>
<reference evidence="11" key="1">
    <citation type="submission" date="2010-10" db="EMBL/GenBank/DDBJ databases">
        <authorList>
            <consortium name="US DOE Joint Genome Institute (JGI-PGF)"/>
            <person name="Lucas S."/>
            <person name="Copeland A."/>
            <person name="Lapidus A."/>
            <person name="Bruce D."/>
            <person name="Goodwin L."/>
            <person name="Pitluck S."/>
            <person name="Kyrpides N."/>
            <person name="Mavromatis K."/>
            <person name="Detter J.C."/>
            <person name="Han C."/>
            <person name="Land M."/>
            <person name="Hauser L."/>
            <person name="Markowitz V."/>
            <person name="Cheng J.-F."/>
            <person name="Hugenholtz P."/>
            <person name="Woyke T."/>
            <person name="Wu D."/>
            <person name="Pukall R."/>
            <person name="Wahrenburg C."/>
            <person name="Brambilla E."/>
            <person name="Klenk H.-P."/>
            <person name="Eisen J.A."/>
        </authorList>
    </citation>
    <scope>NUCLEOTIDE SEQUENCE [LARGE SCALE GENOMIC DNA]</scope>
    <source>
        <strain evidence="11">DSM 13965</strain>
    </source>
</reference>
<evidence type="ECO:0000256" key="8">
    <source>
        <dbReference type="RuleBase" id="RU003953"/>
    </source>
</evidence>
<comment type="similarity">
    <text evidence="8">Belongs to the tRNA nucleotidyltransferase/poly(A) polymerase family.</text>
</comment>
<keyword evidence="8" id="KW-0694">RNA-binding</keyword>
<comment type="cofactor">
    <cofactor evidence="1">
        <name>Mg(2+)</name>
        <dbReference type="ChEBI" id="CHEBI:18420"/>
    </cofactor>
</comment>
<evidence type="ECO:0000256" key="3">
    <source>
        <dbReference type="ARBA" id="ARBA00022694"/>
    </source>
</evidence>
<dbReference type="GO" id="GO:0046872">
    <property type="term" value="F:metal ion binding"/>
    <property type="evidence" value="ECO:0007669"/>
    <property type="project" value="UniProtKB-KW"/>
</dbReference>
<dbReference type="HOGENOM" id="CLU_015961_3_2_9"/>
<evidence type="ECO:0000256" key="6">
    <source>
        <dbReference type="ARBA" id="ARBA00022741"/>
    </source>
</evidence>
<dbReference type="Pfam" id="PF12627">
    <property type="entry name" value="PolyA_pol_RNAbd"/>
    <property type="match status" value="1"/>
</dbReference>
<keyword evidence="12" id="KW-1185">Reference proteome</keyword>
<evidence type="ECO:0000256" key="5">
    <source>
        <dbReference type="ARBA" id="ARBA00022723"/>
    </source>
</evidence>
<dbReference type="GO" id="GO:0000049">
    <property type="term" value="F:tRNA binding"/>
    <property type="evidence" value="ECO:0007669"/>
    <property type="project" value="TreeGrafter"/>
</dbReference>
<feature type="domain" description="HD/PDEase" evidence="10">
    <location>
        <begin position="384"/>
        <end position="522"/>
    </location>
</feature>
<evidence type="ECO:0000256" key="9">
    <source>
        <dbReference type="SAM" id="MobiDB-lite"/>
    </source>
</evidence>
<dbReference type="EMBL" id="AENY02000002">
    <property type="protein sequence ID" value="EKP94683.1"/>
    <property type="molecule type" value="Genomic_DNA"/>
</dbReference>
<evidence type="ECO:0000256" key="4">
    <source>
        <dbReference type="ARBA" id="ARBA00022695"/>
    </source>
</evidence>
<dbReference type="SUPFAM" id="SSF81891">
    <property type="entry name" value="Poly A polymerase C-terminal region-like"/>
    <property type="match status" value="1"/>
</dbReference>
<dbReference type="GO" id="GO:0016779">
    <property type="term" value="F:nucleotidyltransferase activity"/>
    <property type="evidence" value="ECO:0007669"/>
    <property type="project" value="UniProtKB-KW"/>
</dbReference>
<dbReference type="PANTHER" id="PTHR46173:SF1">
    <property type="entry name" value="CCA TRNA NUCLEOTIDYLTRANSFERASE 1, MITOCHONDRIAL"/>
    <property type="match status" value="1"/>
</dbReference>
<keyword evidence="4" id="KW-0548">Nucleotidyltransferase</keyword>
<dbReference type="AlphaFoldDB" id="K6Q0P3"/>
<evidence type="ECO:0000256" key="1">
    <source>
        <dbReference type="ARBA" id="ARBA00001946"/>
    </source>
</evidence>
<dbReference type="RefSeq" id="WP_006902660.1">
    <property type="nucleotide sequence ID" value="NZ_JH976535.1"/>
</dbReference>
<keyword evidence="5" id="KW-0479">Metal-binding</keyword>
<dbReference type="Pfam" id="PF01743">
    <property type="entry name" value="PolyA_pol"/>
    <property type="match status" value="1"/>
</dbReference>
<dbReference type="CDD" id="cd00077">
    <property type="entry name" value="HDc"/>
    <property type="match status" value="1"/>
</dbReference>
<feature type="compositionally biased region" description="Low complexity" evidence="9">
    <location>
        <begin position="72"/>
        <end position="104"/>
    </location>
</feature>
<dbReference type="InterPro" id="IPR002646">
    <property type="entry name" value="PolA_pol_head_dom"/>
</dbReference>
<proteinExistence type="inferred from homology"/>
<dbReference type="InterPro" id="IPR006674">
    <property type="entry name" value="HD_domain"/>
</dbReference>
<dbReference type="InterPro" id="IPR006675">
    <property type="entry name" value="HDIG_dom"/>
</dbReference>
<dbReference type="GO" id="GO:0000166">
    <property type="term" value="F:nucleotide binding"/>
    <property type="evidence" value="ECO:0007669"/>
    <property type="project" value="UniProtKB-KW"/>
</dbReference>
<protein>
    <submittedName>
        <fullName evidence="11">Domain HDIG-containing protein</fullName>
    </submittedName>
</protein>
<dbReference type="CDD" id="cd05398">
    <property type="entry name" value="NT_ClassII-CCAase"/>
    <property type="match status" value="1"/>
</dbReference>
<dbReference type="InterPro" id="IPR043519">
    <property type="entry name" value="NT_sf"/>
</dbReference>
<dbReference type="eggNOG" id="COG0617">
    <property type="taxonomic scope" value="Bacteria"/>
</dbReference>
<keyword evidence="6" id="KW-0547">Nucleotide-binding</keyword>
<dbReference type="InterPro" id="IPR032828">
    <property type="entry name" value="PolyA_RNA-bd"/>
</dbReference>
<dbReference type="Gene3D" id="1.10.3090.10">
    <property type="entry name" value="cca-adding enzyme, domain 2"/>
    <property type="match status" value="1"/>
</dbReference>
<keyword evidence="2 8" id="KW-0808">Transferase</keyword>
<dbReference type="SUPFAM" id="SSF81301">
    <property type="entry name" value="Nucleotidyltransferase"/>
    <property type="match status" value="1"/>
</dbReference>
<dbReference type="InterPro" id="IPR050264">
    <property type="entry name" value="Bact_CCA-adding_enz_type3_sf"/>
</dbReference>
<dbReference type="STRING" id="867903.ThesuDRAFT_00371"/>
<gene>
    <name evidence="11" type="ORF">ThesuDRAFT_00371</name>
</gene>
<sequence length="610" mass="67328">MGDGQATRQREEKLQRRQRERQKLQATRETLRRLLAITRRCRTGEEFARALTALWAQDTRFGGDPGRGAGPASGAARADAGGAVAGDPAGTPAPGTAAGARSPGADGALVTGTAAANGAGAGPAAGPAAAALCALAALPPRQRPAELQRRFGQLVPAPVREILQRLDQHGYGAFLVGGCVRDLLMARPPKDWDVATAARPDEVRRLFPRTIPTGIEHGTVTVRLRGMSVEVTTFRQEAGYSDHRHPDRVEFTRDLRADLERRDLTINAMALDHQGRLHDPLGGLDDLEQGLVRAVGDPEERFREDALRLLRVVRFAARLGYRVEPRTGAALARCASLIRHVSWERIREEMAGLLTSPRPAWGLELLRTSGLLEPIWPELLEGVDVPQNVHHAYTVWEHNLLACEYTPPVLRLRLAGLLHDVGKPRTVSVDAQGERHFYHHEVVGAQMARDMLRRLRFDNETVQHVVHLVRHHLALHHYPGMTDAAIRRLIQRIGFDYLEDLIILRVADRAASGTKRAPISRGAYRLLTRMEKILEQDAAFSLHDLAVDGHDVMAATGLGPGPAIGWILQQLLEDVLDEPARNRREWLLERAAQLRGEAEERFAGRKGRSS</sequence>
<dbReference type="OrthoDB" id="9805698at2"/>
<keyword evidence="3" id="KW-0819">tRNA processing</keyword>
<dbReference type="GO" id="GO:0008033">
    <property type="term" value="P:tRNA processing"/>
    <property type="evidence" value="ECO:0007669"/>
    <property type="project" value="UniProtKB-KW"/>
</dbReference>
<accession>K6Q0P3</accession>
<dbReference type="Gene3D" id="3.30.460.10">
    <property type="entry name" value="Beta Polymerase, domain 2"/>
    <property type="match status" value="1"/>
</dbReference>
<evidence type="ECO:0000259" key="10">
    <source>
        <dbReference type="SMART" id="SM00471"/>
    </source>
</evidence>
<dbReference type="SMART" id="SM00471">
    <property type="entry name" value="HDc"/>
    <property type="match status" value="1"/>
</dbReference>
<dbReference type="NCBIfam" id="TIGR00277">
    <property type="entry name" value="HDIG"/>
    <property type="match status" value="1"/>
</dbReference>
<dbReference type="InterPro" id="IPR003607">
    <property type="entry name" value="HD/PDEase_dom"/>
</dbReference>
<feature type="compositionally biased region" description="Basic and acidic residues" evidence="9">
    <location>
        <begin position="8"/>
        <end position="23"/>
    </location>
</feature>
<feature type="region of interest" description="Disordered" evidence="9">
    <location>
        <begin position="1"/>
        <end position="25"/>
    </location>
</feature>
<dbReference type="Gene3D" id="1.10.246.80">
    <property type="match status" value="1"/>
</dbReference>
<reference evidence="11" key="2">
    <citation type="submission" date="2012-10" db="EMBL/GenBank/DDBJ databases">
        <title>Improved high-quality draft of Thermaerobacter subterraneus C21, DSM 13965.</title>
        <authorList>
            <consortium name="DOE Joint Genome Institute"/>
            <person name="Eisen J."/>
            <person name="Huntemann M."/>
            <person name="Wei C.-L."/>
            <person name="Han J."/>
            <person name="Detter J.C."/>
            <person name="Han C."/>
            <person name="Tapia R."/>
            <person name="Chen A."/>
            <person name="Kyrpides N."/>
            <person name="Mavromatis K."/>
            <person name="Markowitz V."/>
            <person name="Szeto E."/>
            <person name="Ivanova N."/>
            <person name="Mikhailova N."/>
            <person name="Ovchinnikova G."/>
            <person name="Pagani I."/>
            <person name="Pati A."/>
            <person name="Goodwin L."/>
            <person name="Nordberg H.P."/>
            <person name="Cantor M.N."/>
            <person name="Hua S.X."/>
            <person name="Woyke T."/>
            <person name="Eisen J."/>
            <person name="Klenk H.-P."/>
        </authorList>
    </citation>
    <scope>NUCLEOTIDE SEQUENCE [LARGE SCALE GENOMIC DNA]</scope>
    <source>
        <strain evidence="11">DSM 13965</strain>
    </source>
</reference>
<dbReference type="PANTHER" id="PTHR46173">
    <property type="entry name" value="CCA TRNA NUCLEOTIDYLTRANSFERASE 1, MITOCHONDRIAL"/>
    <property type="match status" value="1"/>
</dbReference>
<dbReference type="Pfam" id="PF01966">
    <property type="entry name" value="HD"/>
    <property type="match status" value="1"/>
</dbReference>
<dbReference type="eggNOG" id="COG2254">
    <property type="taxonomic scope" value="Bacteria"/>
</dbReference>
<feature type="region of interest" description="Disordered" evidence="9">
    <location>
        <begin position="59"/>
        <end position="104"/>
    </location>
</feature>
<comment type="caution">
    <text evidence="11">The sequence shown here is derived from an EMBL/GenBank/DDBJ whole genome shotgun (WGS) entry which is preliminary data.</text>
</comment>
<name>K6Q0P3_9FIRM</name>